<feature type="region of interest" description="Disordered" evidence="2">
    <location>
        <begin position="357"/>
        <end position="419"/>
    </location>
</feature>
<gene>
    <name evidence="3" type="ORF">BESB_020710</name>
</gene>
<dbReference type="VEuPathDB" id="ToxoDB:BESB_020710"/>
<reference evidence="3 4" key="1">
    <citation type="submission" date="2017-09" db="EMBL/GenBank/DDBJ databases">
        <title>Genome sequencing of Besnoitia besnoiti strain Bb-Ger1.</title>
        <authorList>
            <person name="Schares G."/>
            <person name="Venepally P."/>
            <person name="Lorenzi H.A."/>
        </authorList>
    </citation>
    <scope>NUCLEOTIDE SEQUENCE [LARGE SCALE GENOMIC DNA]</scope>
    <source>
        <strain evidence="3 4">Bb-Ger1</strain>
    </source>
</reference>
<feature type="region of interest" description="Disordered" evidence="2">
    <location>
        <begin position="302"/>
        <end position="344"/>
    </location>
</feature>
<dbReference type="RefSeq" id="XP_029216139.1">
    <property type="nucleotide sequence ID" value="XM_029360780.1"/>
</dbReference>
<dbReference type="GeneID" id="40307132"/>
<feature type="compositionally biased region" description="Low complexity" evidence="2">
    <location>
        <begin position="111"/>
        <end position="147"/>
    </location>
</feature>
<proteinExistence type="predicted"/>
<comment type="caution">
    <text evidence="3">The sequence shown here is derived from an EMBL/GenBank/DDBJ whole genome shotgun (WGS) entry which is preliminary data.</text>
</comment>
<evidence type="ECO:0000256" key="2">
    <source>
        <dbReference type="SAM" id="MobiDB-lite"/>
    </source>
</evidence>
<name>A0A2A9M9S1_BESBE</name>
<evidence type="ECO:0000313" key="3">
    <source>
        <dbReference type="EMBL" id="PFH32130.1"/>
    </source>
</evidence>
<evidence type="ECO:0000313" key="4">
    <source>
        <dbReference type="Proteomes" id="UP000224006"/>
    </source>
</evidence>
<accession>A0A2A9M9S1</accession>
<dbReference type="EMBL" id="NWUJ01000012">
    <property type="protein sequence ID" value="PFH32130.1"/>
    <property type="molecule type" value="Genomic_DNA"/>
</dbReference>
<feature type="coiled-coil region" evidence="1">
    <location>
        <begin position="488"/>
        <end position="515"/>
    </location>
</feature>
<protein>
    <submittedName>
        <fullName evidence="3">Uncharacterized protein</fullName>
    </submittedName>
</protein>
<feature type="compositionally biased region" description="Low complexity" evidence="2">
    <location>
        <begin position="156"/>
        <end position="169"/>
    </location>
</feature>
<dbReference type="KEGG" id="bbes:BESB_020710"/>
<organism evidence="3 4">
    <name type="scientific">Besnoitia besnoiti</name>
    <name type="common">Apicomplexan protozoan</name>
    <dbReference type="NCBI Taxonomy" id="94643"/>
    <lineage>
        <taxon>Eukaryota</taxon>
        <taxon>Sar</taxon>
        <taxon>Alveolata</taxon>
        <taxon>Apicomplexa</taxon>
        <taxon>Conoidasida</taxon>
        <taxon>Coccidia</taxon>
        <taxon>Eucoccidiorida</taxon>
        <taxon>Eimeriorina</taxon>
        <taxon>Sarcocystidae</taxon>
        <taxon>Besnoitia</taxon>
    </lineage>
</organism>
<sequence>MMYYDAVIARQRLSAADVQCVNAGVRVDALQQRLFRLEHKPIETLEEYVERRVEARAREAGLDTPFSHWYSDAQYDYARNAKKRDARRAKIRKRLLELTSRLPQNDGNPDSAGSGTSATKGSLGVGTSGSAHATTTSSGTHDTAAHAPTSEYVELSTGAGTTTVSGSTSPRRCARLISDGSNISDTLDTGTGNAIGASEALSAVVREVDLFSDEESLLWGPDGPFTDTERWLQALEVKIQGLEEEDPALLEAYTGQPDSSPDIPDGSQENGTWSSILTDAESSAEMDDSAIGSQCQDSLMSLQEPGRPEQRTRAGSISAVRQADDADAAVGGAPASHPQTAADPRCASHRRLLGESGAATGGLRACSDPKNTGEAGTPERRSLAPAPAVSEAPGEPVGTRPAADVSTQLEQRPRRKRSRRAHLEFLQQEVFMHNRVLQQLEKEGEETFIQYVTRYLAERAAREGHSVPTSASLCLAKYNYNKAKKRRKLSIAKTKKRLEERVKELTQLLESGAAVEGNADAT</sequence>
<keyword evidence="4" id="KW-1185">Reference proteome</keyword>
<dbReference type="Proteomes" id="UP000224006">
    <property type="component" value="Chromosome XI"/>
</dbReference>
<evidence type="ECO:0000256" key="1">
    <source>
        <dbReference type="SAM" id="Coils"/>
    </source>
</evidence>
<feature type="region of interest" description="Disordered" evidence="2">
    <location>
        <begin position="97"/>
        <end position="172"/>
    </location>
</feature>
<keyword evidence="1" id="KW-0175">Coiled coil</keyword>
<dbReference type="AlphaFoldDB" id="A0A2A9M9S1"/>
<feature type="region of interest" description="Disordered" evidence="2">
    <location>
        <begin position="252"/>
        <end position="273"/>
    </location>
</feature>